<dbReference type="AlphaFoldDB" id="A0A0F8Z7D3"/>
<organism evidence="1">
    <name type="scientific">marine sediment metagenome</name>
    <dbReference type="NCBI Taxonomy" id="412755"/>
    <lineage>
        <taxon>unclassified sequences</taxon>
        <taxon>metagenomes</taxon>
        <taxon>ecological metagenomes</taxon>
    </lineage>
</organism>
<evidence type="ECO:0000313" key="1">
    <source>
        <dbReference type="EMBL" id="KKK81890.1"/>
    </source>
</evidence>
<reference evidence="1" key="1">
    <citation type="journal article" date="2015" name="Nature">
        <title>Complex archaea that bridge the gap between prokaryotes and eukaryotes.</title>
        <authorList>
            <person name="Spang A."/>
            <person name="Saw J.H."/>
            <person name="Jorgensen S.L."/>
            <person name="Zaremba-Niedzwiedzka K."/>
            <person name="Martijn J."/>
            <person name="Lind A.E."/>
            <person name="van Eijk R."/>
            <person name="Schleper C."/>
            <person name="Guy L."/>
            <person name="Ettema T.J."/>
        </authorList>
    </citation>
    <scope>NUCLEOTIDE SEQUENCE</scope>
</reference>
<name>A0A0F8Z7D3_9ZZZZ</name>
<proteinExistence type="predicted"/>
<accession>A0A0F8Z7D3</accession>
<protein>
    <submittedName>
        <fullName evidence="1">Uncharacterized protein</fullName>
    </submittedName>
</protein>
<dbReference type="EMBL" id="LAZR01052922">
    <property type="protein sequence ID" value="KKK81890.1"/>
    <property type="molecule type" value="Genomic_DNA"/>
</dbReference>
<gene>
    <name evidence="1" type="ORF">LCGC14_2808860</name>
</gene>
<comment type="caution">
    <text evidence="1">The sequence shown here is derived from an EMBL/GenBank/DDBJ whole genome shotgun (WGS) entry which is preliminary data.</text>
</comment>
<sequence length="74" mass="8084">MTDDSPEYAWWATHGPFTAKPKPFVVLLSDGESITVIERRASRAAAETMVAVLGGGMWVEFDLEHLRSSGTTMA</sequence>